<dbReference type="PANTHER" id="PTHR12443:SF9">
    <property type="entry name" value="TRANSLOCATION PROTEIN SEC62"/>
    <property type="match status" value="1"/>
</dbReference>
<evidence type="ECO:0000256" key="9">
    <source>
        <dbReference type="ARBA" id="ARBA00023010"/>
    </source>
</evidence>
<organism evidence="13 14">
    <name type="scientific">Wickerhamiella sorbophila</name>
    <dbReference type="NCBI Taxonomy" id="45607"/>
    <lineage>
        <taxon>Eukaryota</taxon>
        <taxon>Fungi</taxon>
        <taxon>Dikarya</taxon>
        <taxon>Ascomycota</taxon>
        <taxon>Saccharomycotina</taxon>
        <taxon>Dipodascomycetes</taxon>
        <taxon>Dipodascales</taxon>
        <taxon>Trichomonascaceae</taxon>
        <taxon>Wickerhamiella</taxon>
    </lineage>
</organism>
<dbReference type="RefSeq" id="XP_024663120.1">
    <property type="nucleotide sequence ID" value="XM_024807352.1"/>
</dbReference>
<keyword evidence="14" id="KW-1185">Reference proteome</keyword>
<proteinExistence type="inferred from homology"/>
<comment type="caution">
    <text evidence="13">The sequence shown here is derived from an EMBL/GenBank/DDBJ whole genome shotgun (WGS) entry which is preliminary data.</text>
</comment>
<keyword evidence="5 12" id="KW-0812">Transmembrane</keyword>
<dbReference type="InterPro" id="IPR004728">
    <property type="entry name" value="Sec62"/>
</dbReference>
<evidence type="ECO:0000256" key="4">
    <source>
        <dbReference type="ARBA" id="ARBA00022448"/>
    </source>
</evidence>
<feature type="region of interest" description="Disordered" evidence="11">
    <location>
        <begin position="236"/>
        <end position="291"/>
    </location>
</feature>
<gene>
    <name evidence="13" type="ORF">B9G98_00794</name>
</gene>
<dbReference type="EMBL" id="NDIQ01000001">
    <property type="protein sequence ID" value="PRT53174.1"/>
    <property type="molecule type" value="Genomic_DNA"/>
</dbReference>
<feature type="transmembrane region" description="Helical" evidence="12">
    <location>
        <begin position="142"/>
        <end position="162"/>
    </location>
</feature>
<evidence type="ECO:0000256" key="11">
    <source>
        <dbReference type="SAM" id="MobiDB-lite"/>
    </source>
</evidence>
<protein>
    <recommendedName>
        <fullName evidence="3">Translocation protein SEC62</fullName>
    </recommendedName>
</protein>
<evidence type="ECO:0000256" key="1">
    <source>
        <dbReference type="ARBA" id="ARBA00004477"/>
    </source>
</evidence>
<comment type="similarity">
    <text evidence="2">Belongs to the SEC62 family.</text>
</comment>
<dbReference type="GO" id="GO:0031204">
    <property type="term" value="P:post-translational protein targeting to membrane, translocation"/>
    <property type="evidence" value="ECO:0007669"/>
    <property type="project" value="TreeGrafter"/>
</dbReference>
<evidence type="ECO:0000313" key="14">
    <source>
        <dbReference type="Proteomes" id="UP000238350"/>
    </source>
</evidence>
<evidence type="ECO:0000256" key="7">
    <source>
        <dbReference type="ARBA" id="ARBA00022927"/>
    </source>
</evidence>
<sequence>MSQITVGPPDLKTADPRAVALAKYLRHHELLKQRPALLNGERKDFFRFKRAARALQDPAYEKARAKNPLLPEVDTPDKLSEAIRLLPLNRLAFNVTKLETDFALQNGLKPVSGVPCCMVSPEQRNGPDEYYMWFYSPAPLKLYLQGIGILGAVVALIFFPLWPFKARKLAWMLSLWALVFVALMIVLAIVRLILFGLTLVLAPPGIWLFPNLFADVGFLDSFRPLYSWRGQRTLPQKVKRKKRARTPVGAAPGAAAGQAAGAAGAAGASGSRDASPQPGQPGQQMSAEQQAAMARIQANPMLQQLMARTLGQANERVEQRLREKVAQEDIKDPELVNKLKIEYMQQELQNVQAELQKAGLVPPGAKLTPQLKK</sequence>
<evidence type="ECO:0000256" key="6">
    <source>
        <dbReference type="ARBA" id="ARBA00022824"/>
    </source>
</evidence>
<evidence type="ECO:0000313" key="13">
    <source>
        <dbReference type="EMBL" id="PRT53174.1"/>
    </source>
</evidence>
<accession>A0A2T0FDU2</accession>
<dbReference type="Proteomes" id="UP000238350">
    <property type="component" value="Unassembled WGS sequence"/>
</dbReference>
<evidence type="ECO:0000256" key="12">
    <source>
        <dbReference type="SAM" id="Phobius"/>
    </source>
</evidence>
<evidence type="ECO:0000256" key="3">
    <source>
        <dbReference type="ARBA" id="ARBA00021257"/>
    </source>
</evidence>
<dbReference type="InterPro" id="IPR011553">
    <property type="entry name" value="Sec62_asco"/>
</dbReference>
<dbReference type="GO" id="GO:0005789">
    <property type="term" value="C:endoplasmic reticulum membrane"/>
    <property type="evidence" value="ECO:0007669"/>
    <property type="project" value="UniProtKB-SubCell"/>
</dbReference>
<dbReference type="PANTHER" id="PTHR12443">
    <property type="entry name" value="TRANSLOCATION PROTEIN SEC62"/>
    <property type="match status" value="1"/>
</dbReference>
<name>A0A2T0FDU2_9ASCO</name>
<comment type="subcellular location">
    <subcellularLocation>
        <location evidence="1">Endoplasmic reticulum membrane</location>
        <topology evidence="1">Multi-pass membrane protein</topology>
    </subcellularLocation>
</comment>
<evidence type="ECO:0000256" key="5">
    <source>
        <dbReference type="ARBA" id="ARBA00022692"/>
    </source>
</evidence>
<feature type="compositionally biased region" description="Low complexity" evidence="11">
    <location>
        <begin position="249"/>
        <end position="291"/>
    </location>
</feature>
<evidence type="ECO:0000256" key="2">
    <source>
        <dbReference type="ARBA" id="ARBA00010604"/>
    </source>
</evidence>
<dbReference type="NCBIfam" id="TIGR00869">
    <property type="entry name" value="sec62"/>
    <property type="match status" value="1"/>
</dbReference>
<keyword evidence="4" id="KW-0813">Transport</keyword>
<dbReference type="OrthoDB" id="200187at2759"/>
<dbReference type="STRING" id="45607.A0A2T0FDU2"/>
<feature type="transmembrane region" description="Helical" evidence="12">
    <location>
        <begin position="169"/>
        <end position="194"/>
    </location>
</feature>
<dbReference type="Pfam" id="PF03839">
    <property type="entry name" value="Sec62"/>
    <property type="match status" value="1"/>
</dbReference>
<keyword evidence="7" id="KW-0653">Protein transport</keyword>
<keyword evidence="8 12" id="KW-1133">Transmembrane helix</keyword>
<dbReference type="AlphaFoldDB" id="A0A2T0FDU2"/>
<keyword evidence="9" id="KW-0811">Translocation</keyword>
<keyword evidence="10 12" id="KW-0472">Membrane</keyword>
<evidence type="ECO:0000256" key="8">
    <source>
        <dbReference type="ARBA" id="ARBA00022989"/>
    </source>
</evidence>
<dbReference type="GeneID" id="36514543"/>
<reference evidence="13 14" key="1">
    <citation type="submission" date="2017-04" db="EMBL/GenBank/DDBJ databases">
        <title>Genome sequencing of [Candida] sorbophila.</title>
        <authorList>
            <person name="Ahn J.O."/>
        </authorList>
    </citation>
    <scope>NUCLEOTIDE SEQUENCE [LARGE SCALE GENOMIC DNA]</scope>
    <source>
        <strain evidence="13 14">DS02</strain>
    </source>
</reference>
<keyword evidence="6" id="KW-0256">Endoplasmic reticulum</keyword>
<evidence type="ECO:0000256" key="10">
    <source>
        <dbReference type="ARBA" id="ARBA00023136"/>
    </source>
</evidence>